<keyword evidence="4 6" id="KW-1133">Transmembrane helix</keyword>
<accession>A0A7L9K1Z5</accession>
<dbReference type="AlphaFoldDB" id="A0A7L9K1Z5"/>
<feature type="transmembrane region" description="Helical" evidence="6">
    <location>
        <begin position="6"/>
        <end position="27"/>
    </location>
</feature>
<keyword evidence="3 6" id="KW-0201">Cytochrome c-type biogenesis</keyword>
<geneLocation type="chloroplast" evidence="8"/>
<keyword evidence="2 6" id="KW-0812">Transmembrane</keyword>
<dbReference type="InterPro" id="IPR002541">
    <property type="entry name" value="Cyt_c_assembly"/>
</dbReference>
<dbReference type="InterPro" id="IPR045062">
    <property type="entry name" value="Cyt_c_biogenesis_CcsA/CcmC"/>
</dbReference>
<evidence type="ECO:0000259" key="7">
    <source>
        <dbReference type="Pfam" id="PF01578"/>
    </source>
</evidence>
<evidence type="ECO:0000256" key="6">
    <source>
        <dbReference type="HAMAP-Rule" id="MF_01391"/>
    </source>
</evidence>
<evidence type="ECO:0000256" key="4">
    <source>
        <dbReference type="ARBA" id="ARBA00022989"/>
    </source>
</evidence>
<evidence type="ECO:0000313" key="8">
    <source>
        <dbReference type="EMBL" id="QOK35534.1"/>
    </source>
</evidence>
<dbReference type="EMBL" id="MT179352">
    <property type="protein sequence ID" value="QOK35534.1"/>
    <property type="molecule type" value="Genomic_DNA"/>
</dbReference>
<proteinExistence type="inferred from homology"/>
<feature type="domain" description="Cytochrome c assembly protein" evidence="7">
    <location>
        <begin position="125"/>
        <end position="368"/>
    </location>
</feature>
<dbReference type="HAMAP" id="MF_01391">
    <property type="entry name" value="CytC_CcsA"/>
    <property type="match status" value="1"/>
</dbReference>
<dbReference type="PANTHER" id="PTHR30071:SF1">
    <property type="entry name" value="CYTOCHROME B_B6 PROTEIN-RELATED"/>
    <property type="match status" value="1"/>
</dbReference>
<comment type="subunit">
    <text evidence="6">May interact with Ccs1.</text>
</comment>
<keyword evidence="6" id="KW-0793">Thylakoid</keyword>
<dbReference type="GO" id="GO:0017004">
    <property type="term" value="P:cytochrome complex assembly"/>
    <property type="evidence" value="ECO:0007669"/>
    <property type="project" value="UniProtKB-UniRule"/>
</dbReference>
<comment type="subcellular location">
    <subcellularLocation>
        <location evidence="1">Membrane</location>
        <topology evidence="1">Multi-pass membrane protein</topology>
    </subcellularLocation>
    <subcellularLocation>
        <location evidence="6">Plastid</location>
        <location evidence="6">Chloroplast thylakoid membrane</location>
        <topology evidence="6">Multi-pass membrane protein</topology>
    </subcellularLocation>
</comment>
<keyword evidence="5 6" id="KW-0472">Membrane</keyword>
<dbReference type="GO" id="GO:0005886">
    <property type="term" value="C:plasma membrane"/>
    <property type="evidence" value="ECO:0007669"/>
    <property type="project" value="TreeGrafter"/>
</dbReference>
<feature type="transmembrane region" description="Helical" evidence="6">
    <location>
        <begin position="345"/>
        <end position="364"/>
    </location>
</feature>
<comment type="function">
    <text evidence="6">Required during biogenesis of c-type cytochromes (cytochrome c6 and cytochrome f) at the step of heme attachment.</text>
</comment>
<dbReference type="GO" id="GO:0020037">
    <property type="term" value="F:heme binding"/>
    <property type="evidence" value="ECO:0007669"/>
    <property type="project" value="InterPro"/>
</dbReference>
<dbReference type="PANTHER" id="PTHR30071">
    <property type="entry name" value="HEME EXPORTER PROTEIN C"/>
    <property type="match status" value="1"/>
</dbReference>
<evidence type="ECO:0000256" key="1">
    <source>
        <dbReference type="ARBA" id="ARBA00004141"/>
    </source>
</evidence>
<protein>
    <recommendedName>
        <fullName evidence="6">Cytochrome c biogenesis protein CcsA</fullName>
    </recommendedName>
</protein>
<evidence type="ECO:0000256" key="2">
    <source>
        <dbReference type="ARBA" id="ARBA00022692"/>
    </source>
</evidence>
<feature type="transmembrane region" description="Helical" evidence="6">
    <location>
        <begin position="170"/>
        <end position="198"/>
    </location>
</feature>
<sequence>MFNINLETSLININFIILFVAMILYWLKSSFFLKSFSNLPDILIIISNILQFSFLCIRWVNSNHFPLSNLYESLLFLSYSLTSILIIFNFNINVGKKNYFKNFYNNLVSLFLKNNNKINKTVYSNNSFLNSIFGSILTPLILLLNTFANFSLPIELKTANALVPALKSNWLLMHVTVMILSYAALLCGCLFSIAYLILTFVSNFLYNKNKELLLFDNQLDSENYLYENSNSIKKDNLVFNSYFFDINKIKETEFENTTFRKDFILDNLVSLMLTLDNLSYRILGLGFPLLTMGLLSGAVWANQTWGSYWSWDPKETWALITWFIFAIYFHTRLSKGWNGFKSSLLASFGFIIIWICYLGVNLMGKGLHSYGFLS</sequence>
<organism evidence="8">
    <name type="scientific">Ulva rigida</name>
    <dbReference type="NCBI Taxonomy" id="75689"/>
    <lineage>
        <taxon>Eukaryota</taxon>
        <taxon>Viridiplantae</taxon>
        <taxon>Chlorophyta</taxon>
        <taxon>core chlorophytes</taxon>
        <taxon>Ulvophyceae</taxon>
        <taxon>OUU clade</taxon>
        <taxon>Ulvales</taxon>
        <taxon>Ulvaceae</taxon>
        <taxon>Ulva</taxon>
    </lineage>
</organism>
<reference evidence="8" key="1">
    <citation type="journal article" date="2021" name="J.">
        <title>Foliose Ulva Species Show Considerable Inter-Specific Genetic Diversity, Low Intra-Specific Genetic Variation, and the Rare Occurrence of Inter-Specific Hybrids in the Wild.</title>
        <authorList>
            <person name="Fort A."/>
            <person name="McHale M."/>
            <person name="Cascella K."/>
            <person name="Potin P."/>
            <person name="Usadel B."/>
            <person name="Guiry M.D."/>
            <person name="Sulpice R."/>
        </authorList>
    </citation>
    <scope>NUCLEOTIDE SEQUENCE</scope>
    <source>
        <strain evidence="8">U36</strain>
    </source>
</reference>
<feature type="transmembrane region" description="Helical" evidence="6">
    <location>
        <begin position="282"/>
        <end position="301"/>
    </location>
</feature>
<dbReference type="InterPro" id="IPR017562">
    <property type="entry name" value="Cyt_c_biogenesis_CcsA"/>
</dbReference>
<comment type="similarity">
    <text evidence="6">Belongs to the CcmF/CycK/Ccl1/NrfE/CcsA family.</text>
</comment>
<keyword evidence="8" id="KW-0934">Plastid</keyword>
<dbReference type="GO" id="GO:0009535">
    <property type="term" value="C:chloroplast thylakoid membrane"/>
    <property type="evidence" value="ECO:0007669"/>
    <property type="project" value="UniProtKB-SubCell"/>
</dbReference>
<keyword evidence="8" id="KW-0150">Chloroplast</keyword>
<feature type="transmembrane region" description="Helical" evidence="6">
    <location>
        <begin position="39"/>
        <end position="61"/>
    </location>
</feature>
<feature type="transmembrane region" description="Helical" evidence="6">
    <location>
        <begin position="316"/>
        <end position="333"/>
    </location>
</feature>
<dbReference type="NCBIfam" id="TIGR03144">
    <property type="entry name" value="cytochr_II_ccsB"/>
    <property type="match status" value="1"/>
</dbReference>
<evidence type="ECO:0000256" key="5">
    <source>
        <dbReference type="ARBA" id="ARBA00023136"/>
    </source>
</evidence>
<dbReference type="Pfam" id="PF01578">
    <property type="entry name" value="Cytochrom_C_asm"/>
    <property type="match status" value="1"/>
</dbReference>
<feature type="transmembrane region" description="Helical" evidence="6">
    <location>
        <begin position="73"/>
        <end position="92"/>
    </location>
</feature>
<gene>
    <name evidence="6 8" type="primary">ccsA</name>
</gene>
<feature type="transmembrane region" description="Helical" evidence="6">
    <location>
        <begin position="127"/>
        <end position="150"/>
    </location>
</feature>
<name>A0A7L9K1Z5_9CHLO</name>
<evidence type="ECO:0000256" key="3">
    <source>
        <dbReference type="ARBA" id="ARBA00022748"/>
    </source>
</evidence>